<gene>
    <name evidence="1" type="ORF">ACFPM8_13555</name>
</gene>
<name>A0ABW0MDE1_9BURK</name>
<dbReference type="Pfam" id="PF10974">
    <property type="entry name" value="DUF2804"/>
    <property type="match status" value="1"/>
</dbReference>
<dbReference type="InterPro" id="IPR021243">
    <property type="entry name" value="DUF2804"/>
</dbReference>
<dbReference type="PANTHER" id="PTHR35868">
    <property type="entry name" value="DUF2804 DOMAIN-CONTAINING PROTEIN-RELATED"/>
    <property type="match status" value="1"/>
</dbReference>
<organism evidence="1 2">
    <name type="scientific">Paraherbaspirillum soli</name>
    <dbReference type="NCBI Taxonomy" id="631222"/>
    <lineage>
        <taxon>Bacteria</taxon>
        <taxon>Pseudomonadati</taxon>
        <taxon>Pseudomonadota</taxon>
        <taxon>Betaproteobacteria</taxon>
        <taxon>Burkholderiales</taxon>
        <taxon>Oxalobacteraceae</taxon>
        <taxon>Paraherbaspirillum</taxon>
    </lineage>
</organism>
<dbReference type="EMBL" id="JBHSMT010000025">
    <property type="protein sequence ID" value="MFC5474982.1"/>
    <property type="molecule type" value="Genomic_DNA"/>
</dbReference>
<dbReference type="Proteomes" id="UP001596045">
    <property type="component" value="Unassembled WGS sequence"/>
</dbReference>
<sequence>MTLPLPPLLPAPGNVLSADGQPRFGRFAGATGEIDWSALAPPYARSGWWRRFHHKRWQYVALSTAELFCGIAIVDVGWTNTAFAYAFDRRQRKVVAAFSQDGVPGLSAQVGDGPGAASRFRWFGNRIDYRPAADGSEHGLQLRCGRFEIDAVFDATEAAPLLLAVGPIEKGSVHATQKSSGMPLGGQVRVGGQRYDLSGGVASFDYSNGLLARETAWLWASAHDLECGFNLQAGYFGQQENVLWLDGQLHPLGPARFDFDPAAPLAPWHIVTDDGLLDLHFQPAGARHENKNLLIAASRYVQAIGTFSGWVKPRRDAAARPLEQLVGVTEDHFSRW</sequence>
<accession>A0ABW0MDE1</accession>
<keyword evidence="2" id="KW-1185">Reference proteome</keyword>
<evidence type="ECO:0000313" key="2">
    <source>
        <dbReference type="Proteomes" id="UP001596045"/>
    </source>
</evidence>
<reference evidence="2" key="1">
    <citation type="journal article" date="2019" name="Int. J. Syst. Evol. Microbiol.">
        <title>The Global Catalogue of Microorganisms (GCM) 10K type strain sequencing project: providing services to taxonomists for standard genome sequencing and annotation.</title>
        <authorList>
            <consortium name="The Broad Institute Genomics Platform"/>
            <consortium name="The Broad Institute Genome Sequencing Center for Infectious Disease"/>
            <person name="Wu L."/>
            <person name="Ma J."/>
        </authorList>
    </citation>
    <scope>NUCLEOTIDE SEQUENCE [LARGE SCALE GENOMIC DNA]</scope>
    <source>
        <strain evidence="2">JCM 17066</strain>
    </source>
</reference>
<protein>
    <submittedName>
        <fullName evidence="1">DUF2804 domain-containing protein</fullName>
    </submittedName>
</protein>
<evidence type="ECO:0000313" key="1">
    <source>
        <dbReference type="EMBL" id="MFC5474982.1"/>
    </source>
</evidence>
<comment type="caution">
    <text evidence="1">The sequence shown here is derived from an EMBL/GenBank/DDBJ whole genome shotgun (WGS) entry which is preliminary data.</text>
</comment>
<proteinExistence type="predicted"/>
<dbReference type="RefSeq" id="WP_378998089.1">
    <property type="nucleotide sequence ID" value="NZ_JBHSMT010000025.1"/>
</dbReference>
<dbReference type="PANTHER" id="PTHR35868:SF4">
    <property type="entry name" value="DUF2804 DOMAIN-CONTAINING PROTEIN"/>
    <property type="match status" value="1"/>
</dbReference>